<dbReference type="Gene3D" id="1.25.40.10">
    <property type="entry name" value="Tetratricopeptide repeat domain"/>
    <property type="match status" value="3"/>
</dbReference>
<dbReference type="SMART" id="SM00028">
    <property type="entry name" value="TPR"/>
    <property type="match status" value="3"/>
</dbReference>
<feature type="domain" description="Signal recognition particle SRP72 subunit RNA-binding" evidence="13">
    <location>
        <begin position="553"/>
        <end position="596"/>
    </location>
</feature>
<evidence type="ECO:0000256" key="4">
    <source>
        <dbReference type="ARBA" id="ARBA00018350"/>
    </source>
</evidence>
<comment type="function">
    <text evidence="9">Component of the signal recognition particle (SRP) complex, a ribonucleoprotein complex that mediates the cotranslational targeting of secretory and membrane proteins to the endoplasmic reticulum (ER).</text>
</comment>
<protein>
    <recommendedName>
        <fullName evidence="4 9">Signal recognition particle subunit SRP72</fullName>
    </recommendedName>
</protein>
<dbReference type="GO" id="GO:0005786">
    <property type="term" value="C:signal recognition particle, endoplasmic reticulum targeting"/>
    <property type="evidence" value="ECO:0007669"/>
    <property type="project" value="UniProtKB-UniRule"/>
</dbReference>
<evidence type="ECO:0000256" key="8">
    <source>
        <dbReference type="ARBA" id="ARBA00023274"/>
    </source>
</evidence>
<feature type="compositionally biased region" description="Basic residues" evidence="12">
    <location>
        <begin position="562"/>
        <end position="571"/>
    </location>
</feature>
<evidence type="ECO:0000256" key="11">
    <source>
        <dbReference type="SAM" id="Coils"/>
    </source>
</evidence>
<dbReference type="InterPro" id="IPR013699">
    <property type="entry name" value="Signal_recog_part_SRP72_RNA-bd"/>
</dbReference>
<dbReference type="GO" id="GO:0043022">
    <property type="term" value="F:ribosome binding"/>
    <property type="evidence" value="ECO:0007669"/>
    <property type="project" value="TreeGrafter"/>
</dbReference>
<keyword evidence="8 9" id="KW-0687">Ribonucleoprotein</keyword>
<keyword evidence="7 9" id="KW-0733">Signal recognition particle</keyword>
<keyword evidence="5 9" id="KW-0963">Cytoplasm</keyword>
<feature type="compositionally biased region" description="Basic residues" evidence="12">
    <location>
        <begin position="597"/>
        <end position="609"/>
    </location>
</feature>
<keyword evidence="11" id="KW-0175">Coiled coil</keyword>
<evidence type="ECO:0000259" key="13">
    <source>
        <dbReference type="Pfam" id="PF08492"/>
    </source>
</evidence>
<name>A0A4V1J4N5_9FUNG</name>
<feature type="compositionally biased region" description="Low complexity" evidence="12">
    <location>
        <begin position="639"/>
        <end position="662"/>
    </location>
</feature>
<sequence length="677" mass="74493">MAATTQAAYNDLSVALEAQDLVQAVQIVQSLTEAQPTDPDAYQVLIACLVRLDKYQAALAAIQQAGRHGHQSFKFEKAYCQYRVSDLAGSLKTLDGLSKHSSGRLDAETQLACRKLYAQIHYRRGNYAEAMSIYESLMESVDRQSADYSDLLTNHTAVRVGLAYQQAADAKSADDSDSQPALIHKGTYELAYNSACFLICAHRYSEAEELLEVARETCERVLAENHASEAERESELAAIDIQLGHVYQLQGKVKAAEALYGRYLGTAATDAAAVALIAHNIAAYRGATGIFDTALKLRRKNVGQSDPRLLKEQLRIVAFNNTLLKFYLRQNPATRRDCRSHLRTYPNDPYLGILHAATWFQQGMAGQGVAELTQLVKDDHMATPVLVYSLVHAHLQMRQYTLALQVLDDYCAKNGDDTKYDPGMASVLLWLHDQLRQPDRAAKLVADLSTHWEKPGSPGQIPNALLKRRGLYYLHINQSRKAVSDFQQVVQRDPTNHHSTTALILALAQVDLDAAAPYESMLPAVPSLVDETQLDEIEGRLAAIRVRPVVKRQATARTSATRNKRRAKKLPKSQDPKAVVDPERWLPMVQRSYYKPSKSRRSAKNRKRGVGSTGPQGVVSHSEEGGLGGTGSANISGVAASRTPEPASPAPAAATPTKPQPTKNNRQTAKKKKKGGR</sequence>
<dbReference type="AlphaFoldDB" id="A0A4V1J4N5"/>
<evidence type="ECO:0000256" key="9">
    <source>
        <dbReference type="PIRNR" id="PIRNR038922"/>
    </source>
</evidence>
<dbReference type="PANTHER" id="PTHR14094:SF9">
    <property type="entry name" value="SIGNAL RECOGNITION PARTICLE SUBUNIT SRP72"/>
    <property type="match status" value="1"/>
</dbReference>
<keyword evidence="6" id="KW-0256">Endoplasmic reticulum</keyword>
<feature type="compositionally biased region" description="Basic residues" evidence="12">
    <location>
        <begin position="668"/>
        <end position="677"/>
    </location>
</feature>
<dbReference type="GO" id="GO:0006614">
    <property type="term" value="P:SRP-dependent cotranslational protein targeting to membrane"/>
    <property type="evidence" value="ECO:0007669"/>
    <property type="project" value="UniProtKB-UniRule"/>
</dbReference>
<evidence type="ECO:0000256" key="3">
    <source>
        <dbReference type="ARBA" id="ARBA00007676"/>
    </source>
</evidence>
<feature type="coiled-coil region" evidence="11">
    <location>
        <begin position="204"/>
        <end position="231"/>
    </location>
</feature>
<keyword evidence="10" id="KW-0802">TPR repeat</keyword>
<dbReference type="GO" id="GO:0005783">
    <property type="term" value="C:endoplasmic reticulum"/>
    <property type="evidence" value="ECO:0007669"/>
    <property type="project" value="UniProtKB-SubCell"/>
</dbReference>
<feature type="compositionally biased region" description="Basic and acidic residues" evidence="12">
    <location>
        <begin position="572"/>
        <end position="584"/>
    </location>
</feature>
<dbReference type="Proteomes" id="UP000268162">
    <property type="component" value="Unassembled WGS sequence"/>
</dbReference>
<dbReference type="PROSITE" id="PS50005">
    <property type="entry name" value="TPR"/>
    <property type="match status" value="1"/>
</dbReference>
<comment type="similarity">
    <text evidence="3 9">Belongs to the SRP72 family.</text>
</comment>
<accession>A0A4V1J4N5</accession>
<evidence type="ECO:0000256" key="5">
    <source>
        <dbReference type="ARBA" id="ARBA00022490"/>
    </source>
</evidence>
<proteinExistence type="inferred from homology"/>
<dbReference type="InterPro" id="IPR019734">
    <property type="entry name" value="TPR_rpt"/>
</dbReference>
<feature type="repeat" description="TPR" evidence="10">
    <location>
        <begin position="463"/>
        <end position="496"/>
    </location>
</feature>
<evidence type="ECO:0000256" key="7">
    <source>
        <dbReference type="ARBA" id="ARBA00023135"/>
    </source>
</evidence>
<evidence type="ECO:0000313" key="15">
    <source>
        <dbReference type="Proteomes" id="UP000268162"/>
    </source>
</evidence>
<comment type="subcellular location">
    <subcellularLocation>
        <location evidence="2 9">Cytoplasm</location>
    </subcellularLocation>
    <subcellularLocation>
        <location evidence="1">Endoplasmic reticulum</location>
    </subcellularLocation>
</comment>
<dbReference type="STRING" id="215637.A0A4V1J4N5"/>
<reference evidence="15" key="1">
    <citation type="journal article" date="2018" name="Nat. Microbiol.">
        <title>Leveraging single-cell genomics to expand the fungal tree of life.</title>
        <authorList>
            <person name="Ahrendt S.R."/>
            <person name="Quandt C.A."/>
            <person name="Ciobanu D."/>
            <person name="Clum A."/>
            <person name="Salamov A."/>
            <person name="Andreopoulos B."/>
            <person name="Cheng J.F."/>
            <person name="Woyke T."/>
            <person name="Pelin A."/>
            <person name="Henrissat B."/>
            <person name="Reynolds N.K."/>
            <person name="Benny G.L."/>
            <person name="Smith M.E."/>
            <person name="James T.Y."/>
            <person name="Grigoriev I.V."/>
        </authorList>
    </citation>
    <scope>NUCLEOTIDE SEQUENCE [LARGE SCALE GENOMIC DNA]</scope>
    <source>
        <strain evidence="15">RSA 468</strain>
    </source>
</reference>
<dbReference type="PANTHER" id="PTHR14094">
    <property type="entry name" value="SIGNAL RECOGNITION PARTICLE 72"/>
    <property type="match status" value="1"/>
</dbReference>
<dbReference type="EMBL" id="ML002703">
    <property type="protein sequence ID" value="RKP36179.1"/>
    <property type="molecule type" value="Genomic_DNA"/>
</dbReference>
<dbReference type="InterPro" id="IPR011990">
    <property type="entry name" value="TPR-like_helical_dom_sf"/>
</dbReference>
<dbReference type="Pfam" id="PF13374">
    <property type="entry name" value="TPR_10"/>
    <property type="match status" value="1"/>
</dbReference>
<organism evidence="14 15">
    <name type="scientific">Dimargaris cristalligena</name>
    <dbReference type="NCBI Taxonomy" id="215637"/>
    <lineage>
        <taxon>Eukaryota</taxon>
        <taxon>Fungi</taxon>
        <taxon>Fungi incertae sedis</taxon>
        <taxon>Zoopagomycota</taxon>
        <taxon>Kickxellomycotina</taxon>
        <taxon>Dimargaritomycetes</taxon>
        <taxon>Dimargaritales</taxon>
        <taxon>Dimargaritaceae</taxon>
        <taxon>Dimargaris</taxon>
    </lineage>
</organism>
<evidence type="ECO:0000256" key="12">
    <source>
        <dbReference type="SAM" id="MobiDB-lite"/>
    </source>
</evidence>
<dbReference type="SUPFAM" id="SSF48452">
    <property type="entry name" value="TPR-like"/>
    <property type="match status" value="3"/>
</dbReference>
<gene>
    <name evidence="14" type="ORF">BJ085DRAFT_35879</name>
</gene>
<keyword evidence="15" id="KW-1185">Reference proteome</keyword>
<feature type="region of interest" description="Disordered" evidence="12">
    <location>
        <begin position="551"/>
        <end position="677"/>
    </location>
</feature>
<dbReference type="Pfam" id="PF08492">
    <property type="entry name" value="SRP72"/>
    <property type="match status" value="1"/>
</dbReference>
<dbReference type="InterPro" id="IPR026270">
    <property type="entry name" value="SRP72"/>
</dbReference>
<evidence type="ECO:0000256" key="6">
    <source>
        <dbReference type="ARBA" id="ARBA00022824"/>
    </source>
</evidence>
<dbReference type="GO" id="GO:0008312">
    <property type="term" value="F:7S RNA binding"/>
    <property type="evidence" value="ECO:0007669"/>
    <property type="project" value="InterPro"/>
</dbReference>
<evidence type="ECO:0000256" key="10">
    <source>
        <dbReference type="PROSITE-ProRule" id="PRU00339"/>
    </source>
</evidence>
<evidence type="ECO:0000256" key="2">
    <source>
        <dbReference type="ARBA" id="ARBA00004496"/>
    </source>
</evidence>
<dbReference type="PIRSF" id="PIRSF038922">
    <property type="entry name" value="SRP72"/>
    <property type="match status" value="1"/>
</dbReference>
<evidence type="ECO:0000313" key="14">
    <source>
        <dbReference type="EMBL" id="RKP36179.1"/>
    </source>
</evidence>
<evidence type="ECO:0000256" key="1">
    <source>
        <dbReference type="ARBA" id="ARBA00004240"/>
    </source>
</evidence>